<dbReference type="PROSITE" id="PS52050">
    <property type="entry name" value="WYL"/>
    <property type="match status" value="1"/>
</dbReference>
<evidence type="ECO:0000313" key="4">
    <source>
        <dbReference type="EMBL" id="TCP49260.1"/>
    </source>
</evidence>
<feature type="domain" description="HTH deoR-type" evidence="3">
    <location>
        <begin position="2"/>
        <end position="61"/>
    </location>
</feature>
<dbReference type="InterPro" id="IPR057727">
    <property type="entry name" value="WCX_dom"/>
</dbReference>
<dbReference type="InterPro" id="IPR036390">
    <property type="entry name" value="WH_DNA-bd_sf"/>
</dbReference>
<dbReference type="PANTHER" id="PTHR34580:SF1">
    <property type="entry name" value="PROTEIN PAFC"/>
    <property type="match status" value="1"/>
</dbReference>
<dbReference type="Pfam" id="PF25583">
    <property type="entry name" value="WCX"/>
    <property type="match status" value="1"/>
</dbReference>
<keyword evidence="4" id="KW-0238">DNA-binding</keyword>
<accession>A0A4R2QIR7</accession>
<dbReference type="Gene3D" id="1.10.10.10">
    <property type="entry name" value="Winged helix-like DNA-binding domain superfamily/Winged helix DNA-binding domain"/>
    <property type="match status" value="1"/>
</dbReference>
<dbReference type="InterPro" id="IPR026881">
    <property type="entry name" value="WYL_dom"/>
</dbReference>
<dbReference type="SUPFAM" id="SSF46785">
    <property type="entry name" value="Winged helix' DNA-binding domain"/>
    <property type="match status" value="1"/>
</dbReference>
<evidence type="ECO:0000256" key="2">
    <source>
        <dbReference type="ARBA" id="ARBA00023163"/>
    </source>
</evidence>
<dbReference type="InterPro" id="IPR001034">
    <property type="entry name" value="DeoR_HTH"/>
</dbReference>
<dbReference type="InterPro" id="IPR013196">
    <property type="entry name" value="HTH_11"/>
</dbReference>
<keyword evidence="5" id="KW-1185">Reference proteome</keyword>
<keyword evidence="1" id="KW-0805">Transcription regulation</keyword>
<organism evidence="4 5">
    <name type="scientific">Tamaricihabitans halophyticus</name>
    <dbReference type="NCBI Taxonomy" id="1262583"/>
    <lineage>
        <taxon>Bacteria</taxon>
        <taxon>Bacillati</taxon>
        <taxon>Actinomycetota</taxon>
        <taxon>Actinomycetes</taxon>
        <taxon>Pseudonocardiales</taxon>
        <taxon>Pseudonocardiaceae</taxon>
        <taxon>Tamaricihabitans</taxon>
    </lineage>
</organism>
<reference evidence="4 5" key="1">
    <citation type="submission" date="2019-03" db="EMBL/GenBank/DDBJ databases">
        <title>Genomic Encyclopedia of Type Strains, Phase IV (KMG-IV): sequencing the most valuable type-strain genomes for metagenomic binning, comparative biology and taxonomic classification.</title>
        <authorList>
            <person name="Goeker M."/>
        </authorList>
    </citation>
    <scope>NUCLEOTIDE SEQUENCE [LARGE SCALE GENOMIC DNA]</scope>
    <source>
        <strain evidence="4 5">DSM 45765</strain>
    </source>
</reference>
<dbReference type="Proteomes" id="UP000294911">
    <property type="component" value="Unassembled WGS sequence"/>
</dbReference>
<dbReference type="RefSeq" id="WP_132878564.1">
    <property type="nucleotide sequence ID" value="NZ_SLXQ01000009.1"/>
</dbReference>
<gene>
    <name evidence="4" type="ORF">EV191_10982</name>
</gene>
<dbReference type="OrthoDB" id="3171994at2"/>
<dbReference type="PROSITE" id="PS51000">
    <property type="entry name" value="HTH_DEOR_2"/>
    <property type="match status" value="1"/>
</dbReference>
<sequence>MRASRLVSTLLLLQTRGRVTAEELAAELEVSVRTVYRDIEALSSAGVPVYAERGPHGGYRILGGYRTRLTGLTSAEAESLFLAGLPGPAAELGLGAVLGAAQLKLLAALPEPLREGAGRIQERFHLHAPGWFREIERPARLAPIADAVWGQRRLRLYYRRWDDSEVTREVCPLGLVLNGGSWYLVADSAGTARTYRVARVLSLESLDEGFERPAEFDLAGYWADWSERFARRLYPAHAVVRLSPFGQSLVGFYLGPIAARALAETATEPDAAGWVRCTLPVESVRHAVGEFLRFGMDAEVLEPEELRALLADRIGSLATVYGAAGGKG</sequence>
<evidence type="ECO:0000259" key="3">
    <source>
        <dbReference type="PROSITE" id="PS51000"/>
    </source>
</evidence>
<dbReference type="GO" id="GO:0003677">
    <property type="term" value="F:DNA binding"/>
    <property type="evidence" value="ECO:0007669"/>
    <property type="project" value="UniProtKB-KW"/>
</dbReference>
<dbReference type="PIRSF" id="PIRSF016838">
    <property type="entry name" value="PafC"/>
    <property type="match status" value="1"/>
</dbReference>
<evidence type="ECO:0000256" key="1">
    <source>
        <dbReference type="ARBA" id="ARBA00023015"/>
    </source>
</evidence>
<dbReference type="Pfam" id="PF13280">
    <property type="entry name" value="WYL"/>
    <property type="match status" value="1"/>
</dbReference>
<dbReference type="InterPro" id="IPR051534">
    <property type="entry name" value="CBASS_pafABC_assoc_protein"/>
</dbReference>
<dbReference type="InterPro" id="IPR036388">
    <property type="entry name" value="WH-like_DNA-bd_sf"/>
</dbReference>
<dbReference type="AlphaFoldDB" id="A0A4R2QIR7"/>
<keyword evidence="2" id="KW-0804">Transcription</keyword>
<dbReference type="Pfam" id="PF08279">
    <property type="entry name" value="HTH_11"/>
    <property type="match status" value="1"/>
</dbReference>
<dbReference type="GO" id="GO:0003700">
    <property type="term" value="F:DNA-binding transcription factor activity"/>
    <property type="evidence" value="ECO:0007669"/>
    <property type="project" value="InterPro"/>
</dbReference>
<dbReference type="InterPro" id="IPR028349">
    <property type="entry name" value="PafC-like"/>
</dbReference>
<dbReference type="PANTHER" id="PTHR34580">
    <property type="match status" value="1"/>
</dbReference>
<dbReference type="EMBL" id="SLXQ01000009">
    <property type="protein sequence ID" value="TCP49260.1"/>
    <property type="molecule type" value="Genomic_DNA"/>
</dbReference>
<protein>
    <submittedName>
        <fullName evidence="4">Putative DNA-binding transcriptional regulator YafY</fullName>
    </submittedName>
</protein>
<proteinExistence type="predicted"/>
<evidence type="ECO:0000313" key="5">
    <source>
        <dbReference type="Proteomes" id="UP000294911"/>
    </source>
</evidence>
<name>A0A4R2QIR7_9PSEU</name>
<comment type="caution">
    <text evidence="4">The sequence shown here is derived from an EMBL/GenBank/DDBJ whole genome shotgun (WGS) entry which is preliminary data.</text>
</comment>